<reference evidence="10" key="2">
    <citation type="journal article" date="2013" name="Stand. Genomic Sci.">
        <title>Complete genome sequence of Desulfocapsa sulfexigens, a marine deltaproteobacterium specialized in disproportionating inorganic sulfur compounds.</title>
        <authorList>
            <person name="Finster K.W."/>
            <person name="Kjeldsen K.U."/>
            <person name="Kube M."/>
            <person name="Reinhardt R."/>
            <person name="Mussmann M."/>
            <person name="Amann R."/>
            <person name="Schreiber L."/>
        </authorList>
    </citation>
    <scope>NUCLEOTIDE SEQUENCE [LARGE SCALE GENOMIC DNA]</scope>
    <source>
        <strain evidence="10">DSM 10523 / SB164P1</strain>
    </source>
</reference>
<gene>
    <name evidence="9" type="ordered locus">BN4_10883</name>
</gene>
<keyword evidence="5 8" id="KW-0732">Signal</keyword>
<dbReference type="RefSeq" id="WP_015414173.1">
    <property type="nucleotide sequence ID" value="NC_020409.1"/>
</dbReference>
<dbReference type="BioCyc" id="DPIE1322246:BN4_RS04510-MONOMER"/>
<keyword evidence="4" id="KW-0812">Transmembrane</keyword>
<dbReference type="GO" id="GO:0009279">
    <property type="term" value="C:cell outer membrane"/>
    <property type="evidence" value="ECO:0007669"/>
    <property type="project" value="UniProtKB-SubCell"/>
</dbReference>
<comment type="similarity">
    <text evidence="2">Belongs to the OmpP1/FadL family.</text>
</comment>
<organism evidence="9 10">
    <name type="scientific">Pseudodesulfovibrio piezophilus (strain DSM 21447 / JCM 15486 / C1TLV30)</name>
    <name type="common">Desulfovibrio piezophilus</name>
    <dbReference type="NCBI Taxonomy" id="1322246"/>
    <lineage>
        <taxon>Bacteria</taxon>
        <taxon>Pseudomonadati</taxon>
        <taxon>Thermodesulfobacteriota</taxon>
        <taxon>Desulfovibrionia</taxon>
        <taxon>Desulfovibrionales</taxon>
        <taxon>Desulfovibrionaceae</taxon>
    </lineage>
</organism>
<sequence>MKRASVVVFCTFFMILLFSASLVHAGGFALYEWSTRGVAMATTGYAQAGDASIIATNPALMTKLEGKNALAGFTLVTPQASVYLDGDKNKTKANTYTVPHAYYTQQMESNENVWLGVGVFTRFGLGTSYDEDWIGKSSLQHVEVQSVSVNPNIAFKFSDKLSVAVGVEILRGTFDMQRFVGSEITFKTEGYGVGGNIGVTYDINDELTAGFTWRAPMRLYTSGSADYDFAGIHSDDGQEISATLPGSYTLGLAYKPNKDWIIEGDVIHTRWESTDKITYGGTIESETALHYKNAWRFQLGAEYWAKEWLALRAGYAYDQTPTRSGDASFMLPVNDRQLFSTGLGFKLNNWNIDWSFMYVVAKERHGIDIEAWDVDFQDGRTWVSGLSVGYSF</sequence>
<reference evidence="9 10" key="1">
    <citation type="journal article" date="2013" name="PLoS ONE">
        <title>The first genomic and proteomic characterization of a deep-sea sulfate reducer: insights into the piezophilic lifestyle of Desulfovibrio piezophilus.</title>
        <authorList>
            <person name="Pradel N."/>
            <person name="Ji B."/>
            <person name="Gimenez G."/>
            <person name="Talla E."/>
            <person name="Lenoble P."/>
            <person name="Garel M."/>
            <person name="Tamburini C."/>
            <person name="Fourquet P."/>
            <person name="Lebrun R."/>
            <person name="Bertin P."/>
            <person name="Denis Y."/>
            <person name="Pophillat M."/>
            <person name="Barbe V."/>
            <person name="Ollivier B."/>
            <person name="Dolla A."/>
        </authorList>
    </citation>
    <scope>NUCLEOTIDE SEQUENCE [LARGE SCALE GENOMIC DNA]</scope>
    <source>
        <strain evidence="10">DSM 10523 / SB164P1</strain>
    </source>
</reference>
<evidence type="ECO:0000256" key="1">
    <source>
        <dbReference type="ARBA" id="ARBA00004571"/>
    </source>
</evidence>
<dbReference type="Gene3D" id="2.40.160.60">
    <property type="entry name" value="Outer membrane protein transport protein (OMPP1/FadL/TodX)"/>
    <property type="match status" value="1"/>
</dbReference>
<dbReference type="eggNOG" id="COG2067">
    <property type="taxonomic scope" value="Bacteria"/>
</dbReference>
<dbReference type="PANTHER" id="PTHR35093">
    <property type="entry name" value="OUTER MEMBRANE PROTEIN NMB0088-RELATED"/>
    <property type="match status" value="1"/>
</dbReference>
<dbReference type="GO" id="GO:0015483">
    <property type="term" value="F:long-chain fatty acid transporting porin activity"/>
    <property type="evidence" value="ECO:0007669"/>
    <property type="project" value="TreeGrafter"/>
</dbReference>
<dbReference type="Pfam" id="PF03349">
    <property type="entry name" value="Toluene_X"/>
    <property type="match status" value="1"/>
</dbReference>
<dbReference type="HOGENOM" id="CLU_035981_0_1_7"/>
<protein>
    <submittedName>
        <fullName evidence="9">Membrane protein involved in aromatic hydrocarbon degradation</fullName>
    </submittedName>
</protein>
<evidence type="ECO:0000256" key="2">
    <source>
        <dbReference type="ARBA" id="ARBA00008163"/>
    </source>
</evidence>
<dbReference type="Proteomes" id="UP000011724">
    <property type="component" value="Chromosome"/>
</dbReference>
<comment type="subcellular location">
    <subcellularLocation>
        <location evidence="1">Cell outer membrane</location>
        <topology evidence="1">Multi-pass membrane protein</topology>
    </subcellularLocation>
</comment>
<keyword evidence="3" id="KW-1134">Transmembrane beta strand</keyword>
<dbReference type="PATRIC" id="fig|879567.3.peg.908"/>
<dbReference type="AlphaFoldDB" id="M1WLM5"/>
<evidence type="ECO:0000256" key="8">
    <source>
        <dbReference type="SAM" id="SignalP"/>
    </source>
</evidence>
<dbReference type="STRING" id="1322246.BN4_10883"/>
<dbReference type="InterPro" id="IPR005017">
    <property type="entry name" value="OMPP1/FadL/TodX"/>
</dbReference>
<dbReference type="PANTHER" id="PTHR35093:SF8">
    <property type="entry name" value="OUTER MEMBRANE PROTEIN NMB0088-RELATED"/>
    <property type="match status" value="1"/>
</dbReference>
<dbReference type="SUPFAM" id="SSF56935">
    <property type="entry name" value="Porins"/>
    <property type="match status" value="1"/>
</dbReference>
<proteinExistence type="inferred from homology"/>
<evidence type="ECO:0000256" key="7">
    <source>
        <dbReference type="ARBA" id="ARBA00023237"/>
    </source>
</evidence>
<feature type="signal peptide" evidence="8">
    <location>
        <begin position="1"/>
        <end position="25"/>
    </location>
</feature>
<evidence type="ECO:0000256" key="3">
    <source>
        <dbReference type="ARBA" id="ARBA00022452"/>
    </source>
</evidence>
<dbReference type="EMBL" id="FO203427">
    <property type="protein sequence ID" value="CCH48120.1"/>
    <property type="molecule type" value="Genomic_DNA"/>
</dbReference>
<name>M1WLM5_PSEP2</name>
<feature type="chain" id="PRO_5004019323" evidence="8">
    <location>
        <begin position="26"/>
        <end position="392"/>
    </location>
</feature>
<accession>M1WLM5</accession>
<evidence type="ECO:0000256" key="6">
    <source>
        <dbReference type="ARBA" id="ARBA00023136"/>
    </source>
</evidence>
<keyword evidence="6" id="KW-0472">Membrane</keyword>
<evidence type="ECO:0000256" key="5">
    <source>
        <dbReference type="ARBA" id="ARBA00022729"/>
    </source>
</evidence>
<keyword evidence="7" id="KW-0998">Cell outer membrane</keyword>
<dbReference type="KEGG" id="dpi:BN4_10883"/>
<evidence type="ECO:0000313" key="10">
    <source>
        <dbReference type="Proteomes" id="UP000011724"/>
    </source>
</evidence>
<dbReference type="OrthoDB" id="9922at2"/>
<evidence type="ECO:0000313" key="9">
    <source>
        <dbReference type="EMBL" id="CCH48120.1"/>
    </source>
</evidence>
<keyword evidence="10" id="KW-1185">Reference proteome</keyword>
<evidence type="ECO:0000256" key="4">
    <source>
        <dbReference type="ARBA" id="ARBA00022692"/>
    </source>
</evidence>